<keyword evidence="1" id="KW-0812">Transmembrane</keyword>
<sequence>MKRLRVKTLMVVVLFAAIDLASYHTMITDGSAWAVVVFLVMNVMMPMVAVMVGLFLAIRRIWRDHTSTTLY</sequence>
<keyword evidence="1" id="KW-1133">Transmembrane helix</keyword>
<reference evidence="2" key="1">
    <citation type="submission" date="2024-05" db="EMBL/GenBank/DDBJ databases">
        <title>Planctomycetes of the genus Singulisphaera possess chitinolytic capabilities.</title>
        <authorList>
            <person name="Ivanova A."/>
        </authorList>
    </citation>
    <scope>NUCLEOTIDE SEQUENCE</scope>
    <source>
        <strain evidence="2">Ch08T</strain>
    </source>
</reference>
<dbReference type="RefSeq" id="WP_406699589.1">
    <property type="nucleotide sequence ID" value="NZ_CP155447.1"/>
</dbReference>
<keyword evidence="1" id="KW-0472">Membrane</keyword>
<protein>
    <submittedName>
        <fullName evidence="2">Uncharacterized protein</fullName>
    </submittedName>
</protein>
<organism evidence="2">
    <name type="scientific">Singulisphaera sp. Ch08</name>
    <dbReference type="NCBI Taxonomy" id="3120278"/>
    <lineage>
        <taxon>Bacteria</taxon>
        <taxon>Pseudomonadati</taxon>
        <taxon>Planctomycetota</taxon>
        <taxon>Planctomycetia</taxon>
        <taxon>Isosphaerales</taxon>
        <taxon>Isosphaeraceae</taxon>
        <taxon>Singulisphaera</taxon>
    </lineage>
</organism>
<dbReference type="AlphaFoldDB" id="A0AAU7CND4"/>
<name>A0AAU7CND4_9BACT</name>
<gene>
    <name evidence="2" type="ORF">V5E97_12075</name>
</gene>
<evidence type="ECO:0000313" key="2">
    <source>
        <dbReference type="EMBL" id="XBH06741.1"/>
    </source>
</evidence>
<proteinExistence type="predicted"/>
<feature type="transmembrane region" description="Helical" evidence="1">
    <location>
        <begin position="31"/>
        <end position="58"/>
    </location>
</feature>
<dbReference type="EMBL" id="CP155447">
    <property type="protein sequence ID" value="XBH06741.1"/>
    <property type="molecule type" value="Genomic_DNA"/>
</dbReference>
<evidence type="ECO:0000256" key="1">
    <source>
        <dbReference type="SAM" id="Phobius"/>
    </source>
</evidence>
<accession>A0AAU7CND4</accession>